<keyword evidence="6" id="KW-1185">Reference proteome</keyword>
<dbReference type="SUPFAM" id="SSF52540">
    <property type="entry name" value="P-loop containing nucleoside triphosphate hydrolases"/>
    <property type="match status" value="1"/>
</dbReference>
<dbReference type="GO" id="GO:0006364">
    <property type="term" value="P:rRNA processing"/>
    <property type="evidence" value="ECO:0007669"/>
    <property type="project" value="InterPro"/>
</dbReference>
<evidence type="ECO:0000256" key="1">
    <source>
        <dbReference type="ARBA" id="ARBA00022679"/>
    </source>
</evidence>
<dbReference type="InterPro" id="IPR033690">
    <property type="entry name" value="Adenylat_kinase_CS"/>
</dbReference>
<dbReference type="PRINTS" id="PR00094">
    <property type="entry name" value="ADENYLTKNASE"/>
</dbReference>
<dbReference type="InterPro" id="IPR000850">
    <property type="entry name" value="Adenylat/UMP-CMP_kin"/>
</dbReference>
<dbReference type="GO" id="GO:0005524">
    <property type="term" value="F:ATP binding"/>
    <property type="evidence" value="ECO:0007669"/>
    <property type="project" value="InterPro"/>
</dbReference>
<keyword evidence="1 4" id="KW-0808">Transferase</keyword>
<evidence type="ECO:0000313" key="5">
    <source>
        <dbReference type="EMBL" id="CAD7252946.1"/>
    </source>
</evidence>
<dbReference type="EMBL" id="CAJPEV010005068">
    <property type="protein sequence ID" value="CAG0902706.1"/>
    <property type="molecule type" value="Genomic_DNA"/>
</dbReference>
<evidence type="ECO:0000256" key="3">
    <source>
        <dbReference type="ARBA" id="ARBA00022777"/>
    </source>
</evidence>
<gene>
    <name evidence="5" type="ORF">DSTB1V02_LOCUS12697</name>
</gene>
<accession>A0A7R9AF55</accession>
<dbReference type="CDD" id="cd01428">
    <property type="entry name" value="ADK"/>
    <property type="match status" value="1"/>
</dbReference>
<evidence type="ECO:0008006" key="7">
    <source>
        <dbReference type="Google" id="ProtNLM"/>
    </source>
</evidence>
<dbReference type="Gene3D" id="3.40.50.300">
    <property type="entry name" value="P-loop containing nucleotide triphosphate hydrolases"/>
    <property type="match status" value="1"/>
</dbReference>
<protein>
    <recommendedName>
        <fullName evidence="7">Adenylate kinase</fullName>
    </recommendedName>
</protein>
<dbReference type="Pfam" id="PF00406">
    <property type="entry name" value="ADK"/>
    <property type="match status" value="1"/>
</dbReference>
<evidence type="ECO:0000256" key="2">
    <source>
        <dbReference type="ARBA" id="ARBA00022741"/>
    </source>
</evidence>
<comment type="similarity">
    <text evidence="4">Belongs to the adenylate kinase family.</text>
</comment>
<name>A0A7R9AF55_9CRUS</name>
<dbReference type="SUPFAM" id="SSF89919">
    <property type="entry name" value="Ribosome-binding factor A, RbfA"/>
    <property type="match status" value="1"/>
</dbReference>
<dbReference type="PANTHER" id="PTHR23359">
    <property type="entry name" value="NUCLEOTIDE KINASE"/>
    <property type="match status" value="1"/>
</dbReference>
<evidence type="ECO:0000256" key="4">
    <source>
        <dbReference type="RuleBase" id="RU003330"/>
    </source>
</evidence>
<keyword evidence="2" id="KW-0547">Nucleotide-binding</keyword>
<dbReference type="AlphaFoldDB" id="A0A7R9AF55"/>
<dbReference type="Pfam" id="PF02033">
    <property type="entry name" value="RBFA"/>
    <property type="match status" value="1"/>
</dbReference>
<dbReference type="Proteomes" id="UP000677054">
    <property type="component" value="Unassembled WGS sequence"/>
</dbReference>
<dbReference type="InterPro" id="IPR023799">
    <property type="entry name" value="RbfA_dom_sf"/>
</dbReference>
<dbReference type="GO" id="GO:0019205">
    <property type="term" value="F:nucleobase-containing compound kinase activity"/>
    <property type="evidence" value="ECO:0007669"/>
    <property type="project" value="InterPro"/>
</dbReference>
<proteinExistence type="inferred from homology"/>
<dbReference type="OrthoDB" id="442176at2759"/>
<evidence type="ECO:0000313" key="6">
    <source>
        <dbReference type="Proteomes" id="UP000677054"/>
    </source>
</evidence>
<dbReference type="EMBL" id="LR904585">
    <property type="protein sequence ID" value="CAD7252946.1"/>
    <property type="molecule type" value="Genomic_DNA"/>
</dbReference>
<feature type="non-terminal residue" evidence="5">
    <location>
        <position position="229"/>
    </location>
</feature>
<dbReference type="PROSITE" id="PS00113">
    <property type="entry name" value="ADENYLATE_KINASE"/>
    <property type="match status" value="1"/>
</dbReference>
<reference evidence="5" key="1">
    <citation type="submission" date="2020-11" db="EMBL/GenBank/DDBJ databases">
        <authorList>
            <person name="Tran Van P."/>
        </authorList>
    </citation>
    <scope>NUCLEOTIDE SEQUENCE</scope>
</reference>
<dbReference type="InterPro" id="IPR027417">
    <property type="entry name" value="P-loop_NTPase"/>
</dbReference>
<organism evidence="5">
    <name type="scientific">Darwinula stevensoni</name>
    <dbReference type="NCBI Taxonomy" id="69355"/>
    <lineage>
        <taxon>Eukaryota</taxon>
        <taxon>Metazoa</taxon>
        <taxon>Ecdysozoa</taxon>
        <taxon>Arthropoda</taxon>
        <taxon>Crustacea</taxon>
        <taxon>Oligostraca</taxon>
        <taxon>Ostracoda</taxon>
        <taxon>Podocopa</taxon>
        <taxon>Podocopida</taxon>
        <taxon>Darwinulocopina</taxon>
        <taxon>Darwinuloidea</taxon>
        <taxon>Darwinulidae</taxon>
        <taxon>Darwinula</taxon>
    </lineage>
</organism>
<keyword evidence="3 4" id="KW-0418">Kinase</keyword>
<sequence>MHVSTGDLFRYNLGNNTELGILAKSFMDKGQLVPDEVTSDMLKDHLLKNKDQKGFILDGYPRTIKQAETLDLMLKELFNAEVTTTLSLVVEDNILINRLLERGKTSGRSDDSNKDVIESRLKEYYKQTQPVSDYYKANNKLVEINGVGAKVSPDLSLAKIYISVFPKENRQVVFKDIEKSKPQIRLEIGNSLKNQLRIIPDLRFYLDESIDNVELIEKELKGEGNNPKL</sequence>
<dbReference type="InterPro" id="IPR000238">
    <property type="entry name" value="RbfA"/>
</dbReference>
<dbReference type="HAMAP" id="MF_00235">
    <property type="entry name" value="Adenylate_kinase_Adk"/>
    <property type="match status" value="1"/>
</dbReference>